<dbReference type="OrthoDB" id="5549748at2759"/>
<protein>
    <recommendedName>
        <fullName evidence="4">BAR domain-containing protein</fullName>
    </recommendedName>
</protein>
<feature type="coiled-coil region" evidence="1">
    <location>
        <begin position="243"/>
        <end position="270"/>
    </location>
</feature>
<dbReference type="Proteomes" id="UP000245768">
    <property type="component" value="Unassembled WGS sequence"/>
</dbReference>
<dbReference type="InParanoid" id="A0A316YQ85"/>
<name>A0A316YQ85_9BASI</name>
<keyword evidence="1" id="KW-0175">Coiled coil</keyword>
<dbReference type="AlphaFoldDB" id="A0A316YQ85"/>
<dbReference type="Gene3D" id="1.20.1270.60">
    <property type="entry name" value="Arfaptin homology (AH) domain/BAR domain"/>
    <property type="match status" value="1"/>
</dbReference>
<evidence type="ECO:0000313" key="2">
    <source>
        <dbReference type="EMBL" id="PWN91391.1"/>
    </source>
</evidence>
<dbReference type="FunCoup" id="A0A316YQ85">
    <property type="interactions" value="13"/>
</dbReference>
<dbReference type="Pfam" id="PF10455">
    <property type="entry name" value="BAR_2"/>
    <property type="match status" value="1"/>
</dbReference>
<dbReference type="InterPro" id="IPR027267">
    <property type="entry name" value="AH/BAR_dom_sf"/>
</dbReference>
<dbReference type="RefSeq" id="XP_025378589.1">
    <property type="nucleotide sequence ID" value="XM_025519932.1"/>
</dbReference>
<organism evidence="2 3">
    <name type="scientific">Acaromyces ingoldii</name>
    <dbReference type="NCBI Taxonomy" id="215250"/>
    <lineage>
        <taxon>Eukaryota</taxon>
        <taxon>Fungi</taxon>
        <taxon>Dikarya</taxon>
        <taxon>Basidiomycota</taxon>
        <taxon>Ustilaginomycotina</taxon>
        <taxon>Exobasidiomycetes</taxon>
        <taxon>Exobasidiales</taxon>
        <taxon>Cryptobasidiaceae</taxon>
        <taxon>Acaromyces</taxon>
    </lineage>
</organism>
<gene>
    <name evidence="2" type="ORF">FA10DRAFT_258788</name>
</gene>
<dbReference type="InterPro" id="IPR018859">
    <property type="entry name" value="BAR_dom-cont"/>
</dbReference>
<proteinExistence type="predicted"/>
<dbReference type="GeneID" id="37041848"/>
<accession>A0A316YQ85</accession>
<evidence type="ECO:0000256" key="1">
    <source>
        <dbReference type="SAM" id="Coils"/>
    </source>
</evidence>
<dbReference type="SUPFAM" id="SSF103657">
    <property type="entry name" value="BAR/IMD domain-like"/>
    <property type="match status" value="1"/>
</dbReference>
<keyword evidence="3" id="KW-1185">Reference proteome</keyword>
<dbReference type="CDD" id="cd07600">
    <property type="entry name" value="BAR_Gvp36"/>
    <property type="match status" value="1"/>
</dbReference>
<evidence type="ECO:0000313" key="3">
    <source>
        <dbReference type="Proteomes" id="UP000245768"/>
    </source>
</evidence>
<sequence>MDQHWKSFTSNVGPLGQRITRGFGNLNQQARERFGAVDVDDITELPDEYRKLEDRVDALKAAHTNLGKIARAYENEGYDYPTQVQESITQISAQVGHSVTTWASQAAKQANVNVNVPQTSAPPTAHKTLAHALSRGAASGALELGASPTSLAGLSSPTSPNSSRTAVAQEETKLGEALQKFALAQDRVGNLRLTQDDAIHGGFLQPWSAFGSQIQLAVKARTSVREARLHLDSWRQAMKAAEASGKREKVESMRQDVEGAEDKLVSATEEAITVMKRVLEDPQPLKSLAAFVKAQAEFHQAANEVLAEAAQVLSSAAMSAESDYMSSR</sequence>
<dbReference type="EMBL" id="KZ819635">
    <property type="protein sequence ID" value="PWN91391.1"/>
    <property type="molecule type" value="Genomic_DNA"/>
</dbReference>
<reference evidence="2" key="1">
    <citation type="journal article" date="2018" name="Mol. Biol. Evol.">
        <title>Broad Genomic Sampling Reveals a Smut Pathogenic Ancestry of the Fungal Clade Ustilaginomycotina.</title>
        <authorList>
            <person name="Kijpornyongpan T."/>
            <person name="Mondo S.J."/>
            <person name="Barry K."/>
            <person name="Sandor L."/>
            <person name="Lee J."/>
            <person name="Lipzen A."/>
            <person name="Pangilinan J."/>
            <person name="LaButti K."/>
            <person name="Hainaut M."/>
            <person name="Henrissat B."/>
            <person name="Grigoriev I.V."/>
            <person name="Spatafora J.W."/>
            <person name="Aime M.C."/>
        </authorList>
    </citation>
    <scope>NUCLEOTIDE SEQUENCE [LARGE SCALE GENOMIC DNA]</scope>
    <source>
        <strain evidence="2">MCA 4198</strain>
    </source>
</reference>
<evidence type="ECO:0008006" key="4">
    <source>
        <dbReference type="Google" id="ProtNLM"/>
    </source>
</evidence>
<dbReference type="STRING" id="215250.A0A316YQ85"/>